<feature type="domain" description="RRM" evidence="7">
    <location>
        <begin position="64"/>
        <end position="142"/>
    </location>
</feature>
<gene>
    <name evidence="8" type="ORF">AARAC_009230</name>
</gene>
<dbReference type="EMBL" id="NEXV01000568">
    <property type="protein sequence ID" value="PIG81300.1"/>
    <property type="molecule type" value="Genomic_DNA"/>
</dbReference>
<dbReference type="STRING" id="656916.A0A2G7FKY8"/>
<evidence type="ECO:0000313" key="9">
    <source>
        <dbReference type="Proteomes" id="UP000231358"/>
    </source>
</evidence>
<dbReference type="GO" id="GO:0005737">
    <property type="term" value="C:cytoplasm"/>
    <property type="evidence" value="ECO:0007669"/>
    <property type="project" value="TreeGrafter"/>
</dbReference>
<dbReference type="SUPFAM" id="SSF54928">
    <property type="entry name" value="RNA-binding domain, RBD"/>
    <property type="match status" value="1"/>
</dbReference>
<dbReference type="CDD" id="cd12365">
    <property type="entry name" value="RRM_RNPS1"/>
    <property type="match status" value="1"/>
</dbReference>
<proteinExistence type="predicted"/>
<evidence type="ECO:0000256" key="6">
    <source>
        <dbReference type="PROSITE-ProRule" id="PRU00176"/>
    </source>
</evidence>
<dbReference type="InterPro" id="IPR012677">
    <property type="entry name" value="Nucleotide-bd_a/b_plait_sf"/>
</dbReference>
<name>A0A2G7FKY8_9EURO</name>
<dbReference type="PANTHER" id="PTHR15481:SF0">
    <property type="entry name" value="LD23870P-RELATED"/>
    <property type="match status" value="1"/>
</dbReference>
<organism evidence="8 9">
    <name type="scientific">Aspergillus arachidicola</name>
    <dbReference type="NCBI Taxonomy" id="656916"/>
    <lineage>
        <taxon>Eukaryota</taxon>
        <taxon>Fungi</taxon>
        <taxon>Dikarya</taxon>
        <taxon>Ascomycota</taxon>
        <taxon>Pezizomycotina</taxon>
        <taxon>Eurotiomycetes</taxon>
        <taxon>Eurotiomycetidae</taxon>
        <taxon>Eurotiales</taxon>
        <taxon>Aspergillaceae</taxon>
        <taxon>Aspergillus</taxon>
        <taxon>Aspergillus subgen. Circumdati</taxon>
    </lineage>
</organism>
<evidence type="ECO:0000313" key="8">
    <source>
        <dbReference type="EMBL" id="PIG81300.1"/>
    </source>
</evidence>
<sequence>MFVATVTAPEAGLAPLRDRECCREAEAEAGVVGVAAAVEAPDGVETEVTVELLALQIACQEAQKSIVVEKLTKNVTESHLREIFGSFGGIESLDLPMNKAFMTNRGTAYILFNDPADAEAAIAHMHEAQLDGAVLNVSIVLPRRAFSQSPPPQSGTAVDSRQTLVILALLPILPDRLPTRGGSVALGPWRDMTFIAHGLYLDHDRHVALDRRNSGQRPLRGGGDSCALVARDVVGAVVLVTAVMTTAATVTEVEVPAGAEALVDMVRKGGEKHGANNEVSTHWILHGF</sequence>
<evidence type="ECO:0000259" key="7">
    <source>
        <dbReference type="PROSITE" id="PS50102"/>
    </source>
</evidence>
<dbReference type="SMART" id="SM00360">
    <property type="entry name" value="RRM"/>
    <property type="match status" value="1"/>
</dbReference>
<evidence type="ECO:0000256" key="1">
    <source>
        <dbReference type="ARBA" id="ARBA00004123"/>
    </source>
</evidence>
<keyword evidence="5" id="KW-0539">Nucleus</keyword>
<dbReference type="PANTHER" id="PTHR15481">
    <property type="entry name" value="RIBONUCLEIC ACID BINDING PROTEIN S1"/>
    <property type="match status" value="1"/>
</dbReference>
<dbReference type="GO" id="GO:0005654">
    <property type="term" value="C:nucleoplasm"/>
    <property type="evidence" value="ECO:0007669"/>
    <property type="project" value="TreeGrafter"/>
</dbReference>
<accession>A0A2G7FKY8</accession>
<keyword evidence="9" id="KW-1185">Reference proteome</keyword>
<dbReference type="AlphaFoldDB" id="A0A2G7FKY8"/>
<dbReference type="InterPro" id="IPR035979">
    <property type="entry name" value="RBD_domain_sf"/>
</dbReference>
<evidence type="ECO:0000256" key="3">
    <source>
        <dbReference type="ARBA" id="ARBA00022884"/>
    </source>
</evidence>
<keyword evidence="3 6" id="KW-0694">RNA-binding</keyword>
<dbReference type="Pfam" id="PF00076">
    <property type="entry name" value="RRM_1"/>
    <property type="match status" value="1"/>
</dbReference>
<protein>
    <submittedName>
        <fullName evidence="8">RNA-binding protein with serine-rich domain 1</fullName>
    </submittedName>
</protein>
<dbReference type="InterPro" id="IPR000504">
    <property type="entry name" value="RRM_dom"/>
</dbReference>
<dbReference type="GO" id="GO:0003723">
    <property type="term" value="F:RNA binding"/>
    <property type="evidence" value="ECO:0007669"/>
    <property type="project" value="UniProtKB-UniRule"/>
</dbReference>
<dbReference type="GO" id="GO:0000398">
    <property type="term" value="P:mRNA splicing, via spliceosome"/>
    <property type="evidence" value="ECO:0007669"/>
    <property type="project" value="TreeGrafter"/>
</dbReference>
<keyword evidence="4" id="KW-0508">mRNA splicing</keyword>
<reference evidence="8 9" key="1">
    <citation type="submission" date="2017-05" db="EMBL/GenBank/DDBJ databases">
        <title>Genome sequence for an aflatoxigenic pathogen of Argentinian peanut, Aspergillus arachidicola.</title>
        <authorList>
            <person name="Moore G."/>
            <person name="Beltz S.B."/>
            <person name="Mack B.M."/>
        </authorList>
    </citation>
    <scope>NUCLEOTIDE SEQUENCE [LARGE SCALE GENOMIC DNA]</scope>
    <source>
        <strain evidence="8 9">CBS 117610</strain>
    </source>
</reference>
<dbReference type="Proteomes" id="UP000231358">
    <property type="component" value="Unassembled WGS sequence"/>
</dbReference>
<evidence type="ECO:0000256" key="4">
    <source>
        <dbReference type="ARBA" id="ARBA00023187"/>
    </source>
</evidence>
<keyword evidence="2" id="KW-0507">mRNA processing</keyword>
<dbReference type="Gene3D" id="3.30.70.330">
    <property type="match status" value="1"/>
</dbReference>
<comment type="subcellular location">
    <subcellularLocation>
        <location evidence="1">Nucleus</location>
    </subcellularLocation>
</comment>
<evidence type="ECO:0000256" key="5">
    <source>
        <dbReference type="ARBA" id="ARBA00023242"/>
    </source>
</evidence>
<dbReference type="PROSITE" id="PS50102">
    <property type="entry name" value="RRM"/>
    <property type="match status" value="1"/>
</dbReference>
<dbReference type="InterPro" id="IPR034201">
    <property type="entry name" value="RNPS1_RRM"/>
</dbReference>
<evidence type="ECO:0000256" key="2">
    <source>
        <dbReference type="ARBA" id="ARBA00022664"/>
    </source>
</evidence>
<dbReference type="GO" id="GO:0061574">
    <property type="term" value="C:ASAP complex"/>
    <property type="evidence" value="ECO:0007669"/>
    <property type="project" value="TreeGrafter"/>
</dbReference>
<comment type="caution">
    <text evidence="8">The sequence shown here is derived from an EMBL/GenBank/DDBJ whole genome shotgun (WGS) entry which is preliminary data.</text>
</comment>